<gene>
    <name evidence="1" type="ORF">D8801_06110</name>
</gene>
<proteinExistence type="predicted"/>
<organism evidence="1 2">
    <name type="scientific">Streptococcus oralis</name>
    <dbReference type="NCBI Taxonomy" id="1303"/>
    <lineage>
        <taxon>Bacteria</taxon>
        <taxon>Bacillati</taxon>
        <taxon>Bacillota</taxon>
        <taxon>Bacilli</taxon>
        <taxon>Lactobacillales</taxon>
        <taxon>Streptococcaceae</taxon>
        <taxon>Streptococcus</taxon>
    </lineage>
</organism>
<name>A0A428G4S3_STROR</name>
<accession>A0A428G4S3</accession>
<evidence type="ECO:0000313" key="2">
    <source>
        <dbReference type="Proteomes" id="UP000281558"/>
    </source>
</evidence>
<protein>
    <submittedName>
        <fullName evidence="1">Abi-like protein</fullName>
    </submittedName>
</protein>
<dbReference type="InterPro" id="IPR011664">
    <property type="entry name" value="Abi_system_AbiD/AbiF-like"/>
</dbReference>
<dbReference type="EMBL" id="RJPK01000004">
    <property type="protein sequence ID" value="RSJ69755.1"/>
    <property type="molecule type" value="Genomic_DNA"/>
</dbReference>
<dbReference type="AlphaFoldDB" id="A0A428G4S3"/>
<dbReference type="Pfam" id="PF07751">
    <property type="entry name" value="Abi_2"/>
    <property type="match status" value="1"/>
</dbReference>
<comment type="caution">
    <text evidence="1">The sequence shown here is derived from an EMBL/GenBank/DDBJ whole genome shotgun (WGS) entry which is preliminary data.</text>
</comment>
<evidence type="ECO:0000313" key="1">
    <source>
        <dbReference type="EMBL" id="RSJ69755.1"/>
    </source>
</evidence>
<dbReference type="RefSeq" id="WP_125848626.1">
    <property type="nucleotide sequence ID" value="NZ_RJPK01000004.1"/>
</dbReference>
<dbReference type="Proteomes" id="UP000281558">
    <property type="component" value="Unassembled WGS sequence"/>
</dbReference>
<sequence length="343" mass="40420">MKPFSDFNKQIKILENRNLTILDRKAANFALRNYGYYEIVNGYKIFLLDSSKTVETFLEKETFEHLVSLYNLDKQIRNLVMQATLEVELSLRTALAYTLAEDFGILESDYLDRKKYNRGKFQHKHKKYQRDFLLDMLKDIAANRPVEPLNSYRIKHKHIPPWILFKETTLGNITNFIKILKGPQKDKIISLCTGLSSSQLTPADKTLFIEILDLILAFRNRAAHGGRMFNYKASASLSYHKKFHNQIKITPADYRNGKGQRDLYTFFHSLALFDNKAGFDLLELCLYSIKEHDASYPSDWLVLASEMGYPKDVLKTDLQRHRNFHKNYRWRYLWHAIKNIFKK</sequence>
<reference evidence="1 2" key="1">
    <citation type="submission" date="2018-11" db="EMBL/GenBank/DDBJ databases">
        <title>Species Designations Belie Phenotypic and Genotypic Heterogeneity in Oral Streptococci.</title>
        <authorList>
            <person name="Velsko I."/>
        </authorList>
    </citation>
    <scope>NUCLEOTIDE SEQUENCE [LARGE SCALE GENOMIC DNA]</scope>
    <source>
        <strain evidence="1 2">BCC10</strain>
    </source>
</reference>